<sequence length="323" mass="35784">MAEHLVNQQLLSIICNVFDAHSAVLFMPGEDGRTFRMAGCFSLSDKIVTDIAIAPGQGLAGWIIRNGEPLLINNFDQKRGVLGYYQNGEETRIRAFMGCPLENGMGALCLDSMRTYSFSAKDQKILHQFGQFIVSLDRERRQCATDGSCFTYYNALRAVQAMRLKTPRWSRFLDGFLEIVAKASGMTTCFLTVRGETGTHFHMEGATRPPMRGDTGAHGFAMGSGVIGWVFNNGVPVFSGERESPSRMPLFGRDVVTPPFTTIVCLPLLVHKKTRGVLVLADERSLNINDPLKEFLGLVADNLALFLENLYLRNRLTSQAGTE</sequence>
<protein>
    <submittedName>
        <fullName evidence="2">GAF domain protein</fullName>
    </submittedName>
</protein>
<dbReference type="Proteomes" id="UP000014975">
    <property type="component" value="Unassembled WGS sequence"/>
</dbReference>
<evidence type="ECO:0000313" key="2">
    <source>
        <dbReference type="EMBL" id="EPR30425.1"/>
    </source>
</evidence>
<dbReference type="Pfam" id="PF13185">
    <property type="entry name" value="GAF_2"/>
    <property type="match status" value="2"/>
</dbReference>
<dbReference type="InterPro" id="IPR003018">
    <property type="entry name" value="GAF"/>
</dbReference>
<dbReference type="STRING" id="1121439.dsat_1565"/>
<dbReference type="eggNOG" id="COG2203">
    <property type="taxonomic scope" value="Bacteria"/>
</dbReference>
<keyword evidence="3" id="KW-1185">Reference proteome</keyword>
<dbReference type="OrthoDB" id="5496147at2"/>
<dbReference type="SUPFAM" id="SSF55781">
    <property type="entry name" value="GAF domain-like"/>
    <property type="match status" value="2"/>
</dbReference>
<dbReference type="EMBL" id="ATHI01000032">
    <property type="protein sequence ID" value="EPR30425.1"/>
    <property type="molecule type" value="Genomic_DNA"/>
</dbReference>
<dbReference type="InterPro" id="IPR029016">
    <property type="entry name" value="GAF-like_dom_sf"/>
</dbReference>
<dbReference type="AlphaFoldDB" id="S7T1P1"/>
<gene>
    <name evidence="2" type="ORF">dsat_1565</name>
</gene>
<comment type="caution">
    <text evidence="2">The sequence shown here is derived from an EMBL/GenBank/DDBJ whole genome shotgun (WGS) entry which is preliminary data.</text>
</comment>
<feature type="domain" description="GAF" evidence="1">
    <location>
        <begin position="2"/>
        <end position="144"/>
    </location>
</feature>
<dbReference type="SMART" id="SM00065">
    <property type="entry name" value="GAF"/>
    <property type="match status" value="2"/>
</dbReference>
<dbReference type="PATRIC" id="fig|1121439.3.peg.2952"/>
<feature type="domain" description="GAF" evidence="1">
    <location>
        <begin position="168"/>
        <end position="317"/>
    </location>
</feature>
<name>S7T1P1_9BACT</name>
<evidence type="ECO:0000259" key="1">
    <source>
        <dbReference type="SMART" id="SM00065"/>
    </source>
</evidence>
<evidence type="ECO:0000313" key="3">
    <source>
        <dbReference type="Proteomes" id="UP000014975"/>
    </source>
</evidence>
<accession>S7T1P1</accession>
<reference evidence="2 3" key="1">
    <citation type="journal article" date="2013" name="Genome Announc.">
        <title>Draft genome sequences for three mercury-methylating, sulfate-reducing bacteria.</title>
        <authorList>
            <person name="Brown S.D."/>
            <person name="Hurt R.A.Jr."/>
            <person name="Gilmour C.C."/>
            <person name="Elias D.A."/>
        </authorList>
    </citation>
    <scope>NUCLEOTIDE SEQUENCE [LARGE SCALE GENOMIC DNA]</scope>
    <source>
        <strain evidence="2 3">DSM 16529</strain>
    </source>
</reference>
<proteinExistence type="predicted"/>
<organism evidence="2 3">
    <name type="scientific">Alkalidesulfovibrio alkalitolerans DSM 16529</name>
    <dbReference type="NCBI Taxonomy" id="1121439"/>
    <lineage>
        <taxon>Bacteria</taxon>
        <taxon>Pseudomonadati</taxon>
        <taxon>Thermodesulfobacteriota</taxon>
        <taxon>Desulfovibrionia</taxon>
        <taxon>Desulfovibrionales</taxon>
        <taxon>Desulfovibrionaceae</taxon>
        <taxon>Alkalidesulfovibrio</taxon>
    </lineage>
</organism>
<dbReference type="RefSeq" id="WP_020888261.1">
    <property type="nucleotide sequence ID" value="NZ_ATHI01000032.1"/>
</dbReference>
<dbReference type="Gene3D" id="3.30.450.40">
    <property type="match status" value="2"/>
</dbReference>